<sequence length="70" mass="8107">MDCERENRLGRGVRETGISPPLLRIERDGREVALDAGHGEPALRHLKGRMRKEVKREREETDLPRGEKTF</sequence>
<keyword evidence="3" id="KW-1185">Reference proteome</keyword>
<protein>
    <submittedName>
        <fullName evidence="2">Uncharacterized protein</fullName>
    </submittedName>
</protein>
<dbReference type="AlphaFoldDB" id="A0A8X6TPC4"/>
<proteinExistence type="predicted"/>
<evidence type="ECO:0000256" key="1">
    <source>
        <dbReference type="SAM" id="MobiDB-lite"/>
    </source>
</evidence>
<evidence type="ECO:0000313" key="2">
    <source>
        <dbReference type="EMBL" id="GFT29896.1"/>
    </source>
</evidence>
<gene>
    <name evidence="2" type="ORF">NPIL_311151</name>
</gene>
<name>A0A8X6TPC4_NEPPI</name>
<feature type="region of interest" description="Disordered" evidence="1">
    <location>
        <begin position="48"/>
        <end position="70"/>
    </location>
</feature>
<feature type="compositionally biased region" description="Basic and acidic residues" evidence="1">
    <location>
        <begin position="54"/>
        <end position="70"/>
    </location>
</feature>
<dbReference type="Proteomes" id="UP000887013">
    <property type="component" value="Unassembled WGS sequence"/>
</dbReference>
<accession>A0A8X6TPC4</accession>
<comment type="caution">
    <text evidence="2">The sequence shown here is derived from an EMBL/GenBank/DDBJ whole genome shotgun (WGS) entry which is preliminary data.</text>
</comment>
<dbReference type="EMBL" id="BMAW01061153">
    <property type="protein sequence ID" value="GFT29896.1"/>
    <property type="molecule type" value="Genomic_DNA"/>
</dbReference>
<evidence type="ECO:0000313" key="3">
    <source>
        <dbReference type="Proteomes" id="UP000887013"/>
    </source>
</evidence>
<reference evidence="2" key="1">
    <citation type="submission" date="2020-08" db="EMBL/GenBank/DDBJ databases">
        <title>Multicomponent nature underlies the extraordinary mechanical properties of spider dragline silk.</title>
        <authorList>
            <person name="Kono N."/>
            <person name="Nakamura H."/>
            <person name="Mori M."/>
            <person name="Yoshida Y."/>
            <person name="Ohtoshi R."/>
            <person name="Malay A.D."/>
            <person name="Moran D.A.P."/>
            <person name="Tomita M."/>
            <person name="Numata K."/>
            <person name="Arakawa K."/>
        </authorList>
    </citation>
    <scope>NUCLEOTIDE SEQUENCE</scope>
</reference>
<organism evidence="2 3">
    <name type="scientific">Nephila pilipes</name>
    <name type="common">Giant wood spider</name>
    <name type="synonym">Nephila maculata</name>
    <dbReference type="NCBI Taxonomy" id="299642"/>
    <lineage>
        <taxon>Eukaryota</taxon>
        <taxon>Metazoa</taxon>
        <taxon>Ecdysozoa</taxon>
        <taxon>Arthropoda</taxon>
        <taxon>Chelicerata</taxon>
        <taxon>Arachnida</taxon>
        <taxon>Araneae</taxon>
        <taxon>Araneomorphae</taxon>
        <taxon>Entelegynae</taxon>
        <taxon>Araneoidea</taxon>
        <taxon>Nephilidae</taxon>
        <taxon>Nephila</taxon>
    </lineage>
</organism>